<dbReference type="EC" id="2.4.1.16" evidence="2"/>
<dbReference type="CDD" id="cd04190">
    <property type="entry name" value="Chitin_synth_C"/>
    <property type="match status" value="1"/>
</dbReference>
<dbReference type="GO" id="GO:0004100">
    <property type="term" value="F:chitin synthase activity"/>
    <property type="evidence" value="ECO:0007669"/>
    <property type="project" value="UniProtKB-EC"/>
</dbReference>
<sequence length="1162" mass="128810">MPLRANGHNDIPLPFTSSKALPNRVPTRGTSLKRGKTLTRPERHVVPAPLIAPPTDFDSPTAGDPRSGWDWWVIWSYATTFWAPPALLRLFGIKEKQSRQAWREKITLCWIAIILGAIVGFATMGLQRALCPGGEAGNAVYRRLGQDNLTLSIHGWVFNVSTSLTQEDVDFYQISKVLPGQDITSLFKRQLSDYPDCTSTARYATTPFCNTTDPKSCPLPTLSQATFDTLRIQNESLMEGYSWDQVAQLKNYIVIDGLVLNMGPYIDANLKPIPGDTVDFAIRQAISNQSSSGKDVTRLFYNRDAPREAIRCLQTRYLAGRIDKITPGCFVANLFLYASLVVILGVVFARFAMACVFNWFMSAKLVRPPKDLGRTAISPAVMPEGANISVNNRTGTAPWADTKKGGKLAKNRMNGSATTMTTSRGNTPEPLISLARIGAELFTICLVTCYSEGEDSVRGTVDSIASTNYSDSRKLIWIVCDGMITGQGEKMSTPDICVSMLDADPRFGNPMPMGYIAVGSGAKRENRAMVYAGHYVTKNGHRTPTIIVVKCGMPGEAKDKKPGNRGKRDSQLILMNFFSRVTYNDRMSPLDFDIFRKVQTLMGVTPDYFETVLMVDADTKIYPDSLKHLVNCMHADNMIMGVCGETRIANKRQSWVTAIQVYEYFISHHHVKAFESVFGGVTCLPGCFSMYRIKARKDADNDWVPILVKPEIVREYSQSEVHTLHQKNLLLLGEDRFLSTIMLRTFPRRKNIFLPQAKCRTVAPDTFSVLLSQRRRWINSTVHNLMELVRVRNLCGTFCFSMQFVVFMDLVGTVVLPVAICLTGALIVNSIITPPSSFQEAIPLMLLAAVLGLPAVLILITTRKVIYVAWMVVYLLALPIWNFVLPVYSFWHFDDFSWGETRRVEGEIRSKGHDDKTAVFDGTTIPLRRWEDWERSRLRKLRREEKRRKELERQYGAGFHGDDMLAPGGFAPGRPGWIRSEYESDAGSVFSSEDDVWGADIGGYNENNPAFPPPPIALPATTEVAAPGGQTLGQDEMDAILDSGWDDPPSNHPPNRSNGYTASPLHQSAYTEPPQSRYAANGTYEIGSCVPIDPPRHGDGPLTGDSVSSSVDSRMGGGGHAKKRSGGRAMGDKDRYGPLGPLADDNTGWGGTVNTGSKGWRQ</sequence>
<feature type="domain" description="Cytochrome b5 heme-binding" evidence="13">
    <location>
        <begin position="241"/>
        <end position="323"/>
    </location>
</feature>
<dbReference type="GO" id="GO:0006031">
    <property type="term" value="P:chitin biosynthetic process"/>
    <property type="evidence" value="ECO:0007669"/>
    <property type="project" value="TreeGrafter"/>
</dbReference>
<dbReference type="Pfam" id="PF03142">
    <property type="entry name" value="Chitin_synth_2"/>
    <property type="match status" value="1"/>
</dbReference>
<evidence type="ECO:0000256" key="7">
    <source>
        <dbReference type="ARBA" id="ARBA00022989"/>
    </source>
</evidence>
<evidence type="ECO:0000256" key="1">
    <source>
        <dbReference type="ARBA" id="ARBA00004651"/>
    </source>
</evidence>
<feature type="compositionally biased region" description="Polar residues" evidence="11">
    <location>
        <begin position="1053"/>
        <end position="1074"/>
    </location>
</feature>
<keyword evidence="15" id="KW-1185">Reference proteome</keyword>
<comment type="subcellular location">
    <subcellularLocation>
        <location evidence="1">Cell membrane</location>
        <topology evidence="1">Multi-pass membrane protein</topology>
    </subcellularLocation>
</comment>
<dbReference type="SMART" id="SM01117">
    <property type="entry name" value="Cyt-b5"/>
    <property type="match status" value="1"/>
</dbReference>
<keyword evidence="3" id="KW-1003">Cell membrane</keyword>
<evidence type="ECO:0000313" key="15">
    <source>
        <dbReference type="Proteomes" id="UP001182556"/>
    </source>
</evidence>
<dbReference type="EMBL" id="JAODAN010000009">
    <property type="protein sequence ID" value="KAK1922312.1"/>
    <property type="molecule type" value="Genomic_DNA"/>
</dbReference>
<accession>A0AAD9CVN3</accession>
<evidence type="ECO:0000256" key="2">
    <source>
        <dbReference type="ARBA" id="ARBA00012543"/>
    </source>
</evidence>
<protein>
    <recommendedName>
        <fullName evidence="2">chitin synthase</fullName>
        <ecNumber evidence="2">2.4.1.16</ecNumber>
    </recommendedName>
</protein>
<evidence type="ECO:0000256" key="10">
    <source>
        <dbReference type="ARBA" id="ARBA00048014"/>
    </source>
</evidence>
<feature type="transmembrane region" description="Helical" evidence="12">
    <location>
        <begin position="841"/>
        <end position="860"/>
    </location>
</feature>
<evidence type="ECO:0000256" key="8">
    <source>
        <dbReference type="ARBA" id="ARBA00023136"/>
    </source>
</evidence>
<dbReference type="InterPro" id="IPR029044">
    <property type="entry name" value="Nucleotide-diphossugar_trans"/>
</dbReference>
<feature type="transmembrane region" description="Helical" evidence="12">
    <location>
        <begin position="867"/>
        <end position="891"/>
    </location>
</feature>
<evidence type="ECO:0000256" key="4">
    <source>
        <dbReference type="ARBA" id="ARBA00022676"/>
    </source>
</evidence>
<dbReference type="Pfam" id="PF22997">
    <property type="entry name" value="CHS4"/>
    <property type="match status" value="1"/>
</dbReference>
<gene>
    <name evidence="14" type="ORF">DB88DRAFT_391902</name>
</gene>
<feature type="region of interest" description="Disordered" evidence="11">
    <location>
        <begin position="1"/>
        <end position="37"/>
    </location>
</feature>
<dbReference type="GO" id="GO:0005886">
    <property type="term" value="C:plasma membrane"/>
    <property type="evidence" value="ECO:0007669"/>
    <property type="project" value="UniProtKB-SubCell"/>
</dbReference>
<evidence type="ECO:0000313" key="14">
    <source>
        <dbReference type="EMBL" id="KAK1922312.1"/>
    </source>
</evidence>
<dbReference type="AlphaFoldDB" id="A0AAD9CVN3"/>
<evidence type="ECO:0000256" key="5">
    <source>
        <dbReference type="ARBA" id="ARBA00022679"/>
    </source>
</evidence>
<feature type="transmembrane region" description="Helical" evidence="12">
    <location>
        <begin position="334"/>
        <end position="360"/>
    </location>
</feature>
<dbReference type="SUPFAM" id="SSF53448">
    <property type="entry name" value="Nucleotide-diphospho-sugar transferases"/>
    <property type="match status" value="1"/>
</dbReference>
<dbReference type="PANTHER" id="PTHR22914:SF41">
    <property type="entry name" value="CHITIN SYNTHASE 7"/>
    <property type="match status" value="1"/>
</dbReference>
<keyword evidence="9" id="KW-0325">Glycoprotein</keyword>
<comment type="catalytic activity">
    <reaction evidence="10">
        <text>[(1-&gt;4)-N-acetyl-beta-D-glucosaminyl](n) + UDP-N-acetyl-alpha-D-glucosamine = [(1-&gt;4)-N-acetyl-beta-D-glucosaminyl](n+1) + UDP + H(+)</text>
        <dbReference type="Rhea" id="RHEA:16637"/>
        <dbReference type="Rhea" id="RHEA-COMP:9593"/>
        <dbReference type="Rhea" id="RHEA-COMP:9595"/>
        <dbReference type="ChEBI" id="CHEBI:15378"/>
        <dbReference type="ChEBI" id="CHEBI:17029"/>
        <dbReference type="ChEBI" id="CHEBI:57705"/>
        <dbReference type="ChEBI" id="CHEBI:58223"/>
        <dbReference type="EC" id="2.4.1.16"/>
    </reaction>
</comment>
<evidence type="ECO:0000256" key="9">
    <source>
        <dbReference type="ARBA" id="ARBA00023180"/>
    </source>
</evidence>
<comment type="caution">
    <text evidence="14">The sequence shown here is derived from an EMBL/GenBank/DDBJ whole genome shotgun (WGS) entry which is preliminary data.</text>
</comment>
<dbReference type="InterPro" id="IPR054295">
    <property type="entry name" value="CHS4-like_dom"/>
</dbReference>
<evidence type="ECO:0000256" key="11">
    <source>
        <dbReference type="SAM" id="MobiDB-lite"/>
    </source>
</evidence>
<dbReference type="InterPro" id="IPR004835">
    <property type="entry name" value="Chitin_synth"/>
</dbReference>
<feature type="transmembrane region" description="Helical" evidence="12">
    <location>
        <begin position="105"/>
        <end position="126"/>
    </location>
</feature>
<feature type="transmembrane region" description="Helical" evidence="12">
    <location>
        <begin position="72"/>
        <end position="93"/>
    </location>
</feature>
<dbReference type="PANTHER" id="PTHR22914">
    <property type="entry name" value="CHITIN SYNTHASE"/>
    <property type="match status" value="1"/>
</dbReference>
<keyword evidence="4" id="KW-0328">Glycosyltransferase</keyword>
<dbReference type="GO" id="GO:0030428">
    <property type="term" value="C:cell septum"/>
    <property type="evidence" value="ECO:0007669"/>
    <property type="project" value="TreeGrafter"/>
</dbReference>
<reference evidence="14" key="1">
    <citation type="submission" date="2023-02" db="EMBL/GenBank/DDBJ databases">
        <title>Identification and recombinant expression of a fungal hydrolase from Papiliotrema laurentii that hydrolyzes apple cutin and clears colloidal polyester polyurethane.</title>
        <authorList>
            <consortium name="DOE Joint Genome Institute"/>
            <person name="Roman V.A."/>
            <person name="Bojanowski C."/>
            <person name="Crable B.R."/>
            <person name="Wagner D.N."/>
            <person name="Hung C.S."/>
            <person name="Nadeau L.J."/>
            <person name="Schratz L."/>
            <person name="Haridas S."/>
            <person name="Pangilinan J."/>
            <person name="Lipzen A."/>
            <person name="Na H."/>
            <person name="Yan M."/>
            <person name="Ng V."/>
            <person name="Grigoriev I.V."/>
            <person name="Spatafora J.W."/>
            <person name="Barlow D."/>
            <person name="Biffinger J."/>
            <person name="Kelley-Loughnane N."/>
            <person name="Varaljay V.A."/>
            <person name="Crookes-Goodson W.J."/>
        </authorList>
    </citation>
    <scope>NUCLEOTIDE SEQUENCE</scope>
    <source>
        <strain evidence="14">5307AH</strain>
    </source>
</reference>
<evidence type="ECO:0000259" key="13">
    <source>
        <dbReference type="SMART" id="SM01117"/>
    </source>
</evidence>
<evidence type="ECO:0000256" key="6">
    <source>
        <dbReference type="ARBA" id="ARBA00022692"/>
    </source>
</evidence>
<dbReference type="InterPro" id="IPR001199">
    <property type="entry name" value="Cyt_B5-like_heme/steroid-bd"/>
</dbReference>
<keyword evidence="6 12" id="KW-0812">Transmembrane</keyword>
<keyword evidence="5" id="KW-0808">Transferase</keyword>
<name>A0AAD9CVN3_PAPLA</name>
<keyword evidence="8 12" id="KW-0472">Membrane</keyword>
<feature type="region of interest" description="Disordered" evidence="11">
    <location>
        <begin position="1040"/>
        <end position="1162"/>
    </location>
</feature>
<organism evidence="14 15">
    <name type="scientific">Papiliotrema laurentii</name>
    <name type="common">Cryptococcus laurentii</name>
    <dbReference type="NCBI Taxonomy" id="5418"/>
    <lineage>
        <taxon>Eukaryota</taxon>
        <taxon>Fungi</taxon>
        <taxon>Dikarya</taxon>
        <taxon>Basidiomycota</taxon>
        <taxon>Agaricomycotina</taxon>
        <taxon>Tremellomycetes</taxon>
        <taxon>Tremellales</taxon>
        <taxon>Rhynchogastremaceae</taxon>
        <taxon>Papiliotrema</taxon>
    </lineage>
</organism>
<feature type="transmembrane region" description="Helical" evidence="12">
    <location>
        <begin position="804"/>
        <end position="829"/>
    </location>
</feature>
<evidence type="ECO:0000256" key="3">
    <source>
        <dbReference type="ARBA" id="ARBA00022475"/>
    </source>
</evidence>
<evidence type="ECO:0000256" key="12">
    <source>
        <dbReference type="SAM" id="Phobius"/>
    </source>
</evidence>
<keyword evidence="7 12" id="KW-1133">Transmembrane helix</keyword>
<dbReference type="Proteomes" id="UP001182556">
    <property type="component" value="Unassembled WGS sequence"/>
</dbReference>
<proteinExistence type="predicted"/>